<accession>A0A2P6PPS0</accession>
<evidence type="ECO:0000313" key="1">
    <source>
        <dbReference type="EMBL" id="PRQ23902.1"/>
    </source>
</evidence>
<organism evidence="1 2">
    <name type="scientific">Rosa chinensis</name>
    <name type="common">China rose</name>
    <dbReference type="NCBI Taxonomy" id="74649"/>
    <lineage>
        <taxon>Eukaryota</taxon>
        <taxon>Viridiplantae</taxon>
        <taxon>Streptophyta</taxon>
        <taxon>Embryophyta</taxon>
        <taxon>Tracheophyta</taxon>
        <taxon>Spermatophyta</taxon>
        <taxon>Magnoliopsida</taxon>
        <taxon>eudicotyledons</taxon>
        <taxon>Gunneridae</taxon>
        <taxon>Pentapetalae</taxon>
        <taxon>rosids</taxon>
        <taxon>fabids</taxon>
        <taxon>Rosales</taxon>
        <taxon>Rosaceae</taxon>
        <taxon>Rosoideae</taxon>
        <taxon>Rosoideae incertae sedis</taxon>
        <taxon>Rosa</taxon>
    </lineage>
</organism>
<dbReference type="AlphaFoldDB" id="A0A2P6PPS0"/>
<dbReference type="Proteomes" id="UP000238479">
    <property type="component" value="Chromosome 6"/>
</dbReference>
<sequence length="93" mass="10600">MATDDSSHLTMEKEIVPASEKEGKDGFQFRILGRHLWSSNSLSCRLINCSVVVFNPIIKKLRKPRLLLLPKTEVWTGNKKESWGLNITYIEGV</sequence>
<protein>
    <submittedName>
        <fullName evidence="1">Uncharacterized protein</fullName>
    </submittedName>
</protein>
<reference evidence="1 2" key="1">
    <citation type="journal article" date="2018" name="Nat. Genet.">
        <title>The Rosa genome provides new insights in the design of modern roses.</title>
        <authorList>
            <person name="Bendahmane M."/>
        </authorList>
    </citation>
    <scope>NUCLEOTIDE SEQUENCE [LARGE SCALE GENOMIC DNA]</scope>
    <source>
        <strain evidence="2">cv. Old Blush</strain>
    </source>
</reference>
<comment type="caution">
    <text evidence="1">The sequence shown here is derived from an EMBL/GenBank/DDBJ whole genome shotgun (WGS) entry which is preliminary data.</text>
</comment>
<name>A0A2P6PPS0_ROSCH</name>
<proteinExistence type="predicted"/>
<dbReference type="EMBL" id="PDCK01000044">
    <property type="protein sequence ID" value="PRQ23902.1"/>
    <property type="molecule type" value="Genomic_DNA"/>
</dbReference>
<keyword evidence="2" id="KW-1185">Reference proteome</keyword>
<evidence type="ECO:0000313" key="2">
    <source>
        <dbReference type="Proteomes" id="UP000238479"/>
    </source>
</evidence>
<gene>
    <name evidence="1" type="ORF">RchiOBHm_Chr6g0266521</name>
</gene>
<dbReference type="Gramene" id="PRQ23902">
    <property type="protein sequence ID" value="PRQ23902"/>
    <property type="gene ID" value="RchiOBHm_Chr6g0266521"/>
</dbReference>